<name>A0ABU1WWI6_SPHXE</name>
<accession>A0ABU1WWI6</accession>
<dbReference type="Pfam" id="PF03372">
    <property type="entry name" value="Exo_endo_phos"/>
    <property type="match status" value="1"/>
</dbReference>
<feature type="domain" description="Endonuclease/exonuclease/phosphatase" evidence="3">
    <location>
        <begin position="47"/>
        <end position="314"/>
    </location>
</feature>
<dbReference type="Proteomes" id="UP001267638">
    <property type="component" value="Unassembled WGS sequence"/>
</dbReference>
<dbReference type="PANTHER" id="PTHR16320">
    <property type="entry name" value="SPHINGOMYELINASE FAMILY MEMBER"/>
    <property type="match status" value="1"/>
</dbReference>
<evidence type="ECO:0000313" key="5">
    <source>
        <dbReference type="Proteomes" id="UP001267638"/>
    </source>
</evidence>
<protein>
    <submittedName>
        <fullName evidence="4">Exonuclease III</fullName>
    </submittedName>
</protein>
<dbReference type="RefSeq" id="WP_310220929.1">
    <property type="nucleotide sequence ID" value="NZ_JAVDWV010000001.1"/>
</dbReference>
<dbReference type="InterPro" id="IPR036691">
    <property type="entry name" value="Endo/exonu/phosph_ase_sf"/>
</dbReference>
<organism evidence="4 5">
    <name type="scientific">Sphingobium xenophagum</name>
    <dbReference type="NCBI Taxonomy" id="121428"/>
    <lineage>
        <taxon>Bacteria</taxon>
        <taxon>Pseudomonadati</taxon>
        <taxon>Pseudomonadota</taxon>
        <taxon>Alphaproteobacteria</taxon>
        <taxon>Sphingomonadales</taxon>
        <taxon>Sphingomonadaceae</taxon>
        <taxon>Sphingobium</taxon>
    </lineage>
</organism>
<feature type="region of interest" description="Disordered" evidence="1">
    <location>
        <begin position="113"/>
        <end position="134"/>
    </location>
</feature>
<dbReference type="InterPro" id="IPR038772">
    <property type="entry name" value="Sph/SMPD2-like"/>
</dbReference>
<feature type="compositionally biased region" description="Low complexity" evidence="1">
    <location>
        <begin position="113"/>
        <end position="126"/>
    </location>
</feature>
<evidence type="ECO:0000313" key="4">
    <source>
        <dbReference type="EMBL" id="MDR7153227.1"/>
    </source>
</evidence>
<dbReference type="SUPFAM" id="SSF56219">
    <property type="entry name" value="DNase I-like"/>
    <property type="match status" value="1"/>
</dbReference>
<dbReference type="PANTHER" id="PTHR16320:SF23">
    <property type="entry name" value="SPHINGOMYELINASE C 1"/>
    <property type="match status" value="1"/>
</dbReference>
<comment type="caution">
    <text evidence="4">The sequence shown here is derived from an EMBL/GenBank/DDBJ whole genome shotgun (WGS) entry which is preliminary data.</text>
</comment>
<dbReference type="Gene3D" id="3.60.10.10">
    <property type="entry name" value="Endonuclease/exonuclease/phosphatase"/>
    <property type="match status" value="1"/>
</dbReference>
<gene>
    <name evidence="4" type="ORF">J2W40_000021</name>
</gene>
<keyword evidence="2" id="KW-0732">Signal</keyword>
<proteinExistence type="predicted"/>
<dbReference type="EMBL" id="JAVDWV010000001">
    <property type="protein sequence ID" value="MDR7153227.1"/>
    <property type="molecule type" value="Genomic_DNA"/>
</dbReference>
<feature type="signal peptide" evidence="2">
    <location>
        <begin position="1"/>
        <end position="17"/>
    </location>
</feature>
<sequence length="363" mass="39265">MYRPIRALVFAGLVALAAAGSTRNGDRVVPQWDGAEAVSADNQLSVMTYNVKGLPWPIASDRSEALSVIADRLASLRESGRQPHIILLQEAFTPEAMQIAARAGYRHVANGPDAAQRSDAAAADGADQSHMAQARWDRGEAVGKQLGSGLQILSDYPIARVDRLAFPDFACAGFDCLANKGVLIAHLNVPGFDRPVSIVNTHLNARKAAGVSVDRSYRAFARQVDLMTRFVAKNVSADQPLILGGDMNIGQDAYRANAFFTRFARAGMAFVHPDRDGAKQALTHSAWHDEAMRRDLALTRARAKDWLFARGSGQRSLKVVAGQVPFGSEPDGKPLSDHFGYVVNYSRSHEVDLVQTDRTGASS</sequence>
<keyword evidence="4" id="KW-0378">Hydrolase</keyword>
<keyword evidence="4" id="KW-0540">Nuclease</keyword>
<evidence type="ECO:0000256" key="2">
    <source>
        <dbReference type="SAM" id="SignalP"/>
    </source>
</evidence>
<reference evidence="4 5" key="1">
    <citation type="submission" date="2023-07" db="EMBL/GenBank/DDBJ databases">
        <title>Sorghum-associated microbial communities from plants grown in Nebraska, USA.</title>
        <authorList>
            <person name="Schachtman D."/>
        </authorList>
    </citation>
    <scope>NUCLEOTIDE SEQUENCE [LARGE SCALE GENOMIC DNA]</scope>
    <source>
        <strain evidence="4 5">4256</strain>
    </source>
</reference>
<dbReference type="InterPro" id="IPR005135">
    <property type="entry name" value="Endo/exonuclease/phosphatase"/>
</dbReference>
<keyword evidence="4" id="KW-0269">Exonuclease</keyword>
<evidence type="ECO:0000259" key="3">
    <source>
        <dbReference type="Pfam" id="PF03372"/>
    </source>
</evidence>
<evidence type="ECO:0000256" key="1">
    <source>
        <dbReference type="SAM" id="MobiDB-lite"/>
    </source>
</evidence>
<feature type="chain" id="PRO_5047139893" evidence="2">
    <location>
        <begin position="18"/>
        <end position="363"/>
    </location>
</feature>
<dbReference type="GO" id="GO:0004527">
    <property type="term" value="F:exonuclease activity"/>
    <property type="evidence" value="ECO:0007669"/>
    <property type="project" value="UniProtKB-KW"/>
</dbReference>
<keyword evidence="5" id="KW-1185">Reference proteome</keyword>